<name>A0A2P5EC54_TREOI</name>
<organism evidence="2 3">
    <name type="scientific">Trema orientale</name>
    <name type="common">Charcoal tree</name>
    <name type="synonym">Celtis orientalis</name>
    <dbReference type="NCBI Taxonomy" id="63057"/>
    <lineage>
        <taxon>Eukaryota</taxon>
        <taxon>Viridiplantae</taxon>
        <taxon>Streptophyta</taxon>
        <taxon>Embryophyta</taxon>
        <taxon>Tracheophyta</taxon>
        <taxon>Spermatophyta</taxon>
        <taxon>Magnoliopsida</taxon>
        <taxon>eudicotyledons</taxon>
        <taxon>Gunneridae</taxon>
        <taxon>Pentapetalae</taxon>
        <taxon>rosids</taxon>
        <taxon>fabids</taxon>
        <taxon>Rosales</taxon>
        <taxon>Cannabaceae</taxon>
        <taxon>Trema</taxon>
    </lineage>
</organism>
<proteinExistence type="predicted"/>
<dbReference type="Proteomes" id="UP000237000">
    <property type="component" value="Unassembled WGS sequence"/>
</dbReference>
<comment type="caution">
    <text evidence="2">The sequence shown here is derived from an EMBL/GenBank/DDBJ whole genome shotgun (WGS) entry which is preliminary data.</text>
</comment>
<dbReference type="InParanoid" id="A0A2P5EC54"/>
<accession>A0A2P5EC54</accession>
<dbReference type="EMBL" id="JXTC01000183">
    <property type="protein sequence ID" value="PON83116.1"/>
    <property type="molecule type" value="Genomic_DNA"/>
</dbReference>
<dbReference type="STRING" id="63057.A0A2P5EC54"/>
<keyword evidence="1" id="KW-1133">Transmembrane helix</keyword>
<evidence type="ECO:0000313" key="3">
    <source>
        <dbReference type="Proteomes" id="UP000237000"/>
    </source>
</evidence>
<keyword evidence="1" id="KW-0472">Membrane</keyword>
<evidence type="ECO:0000313" key="2">
    <source>
        <dbReference type="EMBL" id="PON83116.1"/>
    </source>
</evidence>
<gene>
    <name evidence="2" type="ORF">TorRG33x02_210900</name>
</gene>
<sequence length="169" mass="19241">MPERRRISCCCRCGPLVSCFCILYGATIISFFFALYLFWLIVRSHNIQFGITDASITEFNLVMSNIYASTTLHYNLALNLTVPTAGYGGKSFAAVTVTTPFHFQGKENMTVLPLVFKGHGTNYATPLKGREIVEQYRTETIARAYTIDLKLDLRIIRLRYRKINTGHLR</sequence>
<evidence type="ECO:0000256" key="1">
    <source>
        <dbReference type="SAM" id="Phobius"/>
    </source>
</evidence>
<protein>
    <submittedName>
        <fullName evidence="2">Protein YLS</fullName>
    </submittedName>
</protein>
<keyword evidence="3" id="KW-1185">Reference proteome</keyword>
<reference evidence="3" key="1">
    <citation type="submission" date="2016-06" db="EMBL/GenBank/DDBJ databases">
        <title>Parallel loss of symbiosis genes in relatives of nitrogen-fixing non-legume Parasponia.</title>
        <authorList>
            <person name="Van Velzen R."/>
            <person name="Holmer R."/>
            <person name="Bu F."/>
            <person name="Rutten L."/>
            <person name="Van Zeijl A."/>
            <person name="Liu W."/>
            <person name="Santuari L."/>
            <person name="Cao Q."/>
            <person name="Sharma T."/>
            <person name="Shen D."/>
            <person name="Roswanjaya Y."/>
            <person name="Wardhani T."/>
            <person name="Kalhor M.S."/>
            <person name="Jansen J."/>
            <person name="Van den Hoogen J."/>
            <person name="Gungor B."/>
            <person name="Hartog M."/>
            <person name="Hontelez J."/>
            <person name="Verver J."/>
            <person name="Yang W.-C."/>
            <person name="Schijlen E."/>
            <person name="Repin R."/>
            <person name="Schilthuizen M."/>
            <person name="Schranz E."/>
            <person name="Heidstra R."/>
            <person name="Miyata K."/>
            <person name="Fedorova E."/>
            <person name="Kohlen W."/>
            <person name="Bisseling T."/>
            <person name="Smit S."/>
            <person name="Geurts R."/>
        </authorList>
    </citation>
    <scope>NUCLEOTIDE SEQUENCE [LARGE SCALE GENOMIC DNA]</scope>
    <source>
        <strain evidence="3">cv. RG33-2</strain>
    </source>
</reference>
<keyword evidence="1" id="KW-0812">Transmembrane</keyword>
<feature type="transmembrane region" description="Helical" evidence="1">
    <location>
        <begin position="21"/>
        <end position="42"/>
    </location>
</feature>
<dbReference type="AlphaFoldDB" id="A0A2P5EC54"/>